<dbReference type="InterPro" id="IPR010982">
    <property type="entry name" value="Lambda_DNA-bd_dom_sf"/>
</dbReference>
<keyword evidence="2" id="KW-1133">Transmembrane helix</keyword>
<evidence type="ECO:0000256" key="2">
    <source>
        <dbReference type="SAM" id="Phobius"/>
    </source>
</evidence>
<feature type="region of interest" description="Disordered" evidence="1">
    <location>
        <begin position="133"/>
        <end position="196"/>
    </location>
</feature>
<dbReference type="AlphaFoldDB" id="A0A381VDG2"/>
<organism evidence="4">
    <name type="scientific">marine metagenome</name>
    <dbReference type="NCBI Taxonomy" id="408172"/>
    <lineage>
        <taxon>unclassified sequences</taxon>
        <taxon>metagenomes</taxon>
        <taxon>ecological metagenomes</taxon>
    </lineage>
</organism>
<feature type="compositionally biased region" description="Basic and acidic residues" evidence="1">
    <location>
        <begin position="145"/>
        <end position="154"/>
    </location>
</feature>
<protein>
    <recommendedName>
        <fullName evidence="3">Cytoskeleton protein RodZ-like C-terminal domain-containing protein</fullName>
    </recommendedName>
</protein>
<feature type="compositionally biased region" description="Polar residues" evidence="1">
    <location>
        <begin position="159"/>
        <end position="168"/>
    </location>
</feature>
<proteinExistence type="predicted"/>
<dbReference type="GO" id="GO:0003677">
    <property type="term" value="F:DNA binding"/>
    <property type="evidence" value="ECO:0007669"/>
    <property type="project" value="InterPro"/>
</dbReference>
<sequence>MIEDFGSYLKAERELRGVTLEELHTKTRIPMHYLQALEKNLFDELPEEVFIRGYIRSFAKVIGANEDEVLSAYIDITKTAPSIDTNNQNISNQNESTFDPKFIFILTFTILFLLGAVWSINILIRKFNMDPTKPTPTVLQQKQNKTKEEFEKNLPARNPKTNDTSTTLEKTELPSKPSVIDPKVTSKKPSNSLSTNPIAAFGNSSAMVKDEDTEEKLKLHADETPTVSTENDIPLKLTIKVKDDVWFNIAVDDSPVEDFVLARGSEKIFYGKKQYLLNVGNQNSVDLTLNGTVVNLPSGNKENIVKNFTITSELITH</sequence>
<dbReference type="InterPro" id="IPR025194">
    <property type="entry name" value="RodZ-like_C"/>
</dbReference>
<feature type="transmembrane region" description="Helical" evidence="2">
    <location>
        <begin position="102"/>
        <end position="124"/>
    </location>
</feature>
<evidence type="ECO:0000256" key="1">
    <source>
        <dbReference type="SAM" id="MobiDB-lite"/>
    </source>
</evidence>
<feature type="domain" description="Cytoskeleton protein RodZ-like C-terminal" evidence="3">
    <location>
        <begin position="238"/>
        <end position="309"/>
    </location>
</feature>
<dbReference type="PANTHER" id="PTHR34475">
    <property type="match status" value="1"/>
</dbReference>
<dbReference type="PANTHER" id="PTHR34475:SF1">
    <property type="entry name" value="CYTOSKELETON PROTEIN RODZ"/>
    <property type="match status" value="1"/>
</dbReference>
<name>A0A381VDG2_9ZZZZ</name>
<accession>A0A381VDG2</accession>
<evidence type="ECO:0000313" key="4">
    <source>
        <dbReference type="EMBL" id="SVA38396.1"/>
    </source>
</evidence>
<dbReference type="EMBL" id="UINC01008536">
    <property type="protein sequence ID" value="SVA38396.1"/>
    <property type="molecule type" value="Genomic_DNA"/>
</dbReference>
<keyword evidence="2" id="KW-0812">Transmembrane</keyword>
<reference evidence="4" key="1">
    <citation type="submission" date="2018-05" db="EMBL/GenBank/DDBJ databases">
        <authorList>
            <person name="Lanie J.A."/>
            <person name="Ng W.-L."/>
            <person name="Kazmierczak K.M."/>
            <person name="Andrzejewski T.M."/>
            <person name="Davidsen T.M."/>
            <person name="Wayne K.J."/>
            <person name="Tettelin H."/>
            <person name="Glass J.I."/>
            <person name="Rusch D."/>
            <person name="Podicherti R."/>
            <person name="Tsui H.-C.T."/>
            <person name="Winkler M.E."/>
        </authorList>
    </citation>
    <scope>NUCLEOTIDE SEQUENCE</scope>
</reference>
<gene>
    <name evidence="4" type="ORF">METZ01_LOCUS91250</name>
</gene>
<dbReference type="Pfam" id="PF13413">
    <property type="entry name" value="HTH_25"/>
    <property type="match status" value="1"/>
</dbReference>
<dbReference type="Gene3D" id="1.10.260.40">
    <property type="entry name" value="lambda repressor-like DNA-binding domains"/>
    <property type="match status" value="1"/>
</dbReference>
<dbReference type="Pfam" id="PF13464">
    <property type="entry name" value="RodZ_C"/>
    <property type="match status" value="1"/>
</dbReference>
<feature type="compositionally biased region" description="Polar residues" evidence="1">
    <location>
        <begin position="187"/>
        <end position="196"/>
    </location>
</feature>
<keyword evidence="2" id="KW-0472">Membrane</keyword>
<evidence type="ECO:0000259" key="3">
    <source>
        <dbReference type="Pfam" id="PF13464"/>
    </source>
</evidence>
<dbReference type="InterPro" id="IPR050400">
    <property type="entry name" value="Bact_Cytoskel_RodZ"/>
</dbReference>